<dbReference type="FunFam" id="3.30.160.60:FF:000624">
    <property type="entry name" value="zinc finger protein 697"/>
    <property type="match status" value="1"/>
</dbReference>
<evidence type="ECO:0000256" key="9">
    <source>
        <dbReference type="ARBA" id="ARBA00023242"/>
    </source>
</evidence>
<keyword evidence="4 10" id="KW-0863">Zinc-finger</keyword>
<evidence type="ECO:0000256" key="10">
    <source>
        <dbReference type="PROSITE-ProRule" id="PRU00042"/>
    </source>
</evidence>
<name>A0A653DIZ6_CALMS</name>
<evidence type="ECO:0000313" key="13">
    <source>
        <dbReference type="EMBL" id="VEN60180.1"/>
    </source>
</evidence>
<dbReference type="PANTHER" id="PTHR23235">
    <property type="entry name" value="KRUEPPEL-LIKE TRANSCRIPTION FACTOR"/>
    <property type="match status" value="1"/>
</dbReference>
<dbReference type="FunFam" id="3.30.160.60:FF:002639">
    <property type="entry name" value="Kruppel-Like Factor (Zinc finger protein)"/>
    <property type="match status" value="1"/>
</dbReference>
<dbReference type="PROSITE" id="PS00028">
    <property type="entry name" value="ZINC_FINGER_C2H2_1"/>
    <property type="match status" value="3"/>
</dbReference>
<sequence>TSFSSFQSSEDESLVQPYTLFQLRNFLGQKRAAAAALIPGGILTPHPSDSESEDLLDYPLKKRKCRGLESPSTFTIVEAPAQREPSPKCEGRGEGEGVERLQQGTTEVPEGPKQYERTVSVIMRANHDGTCSTMPIPEERLAPVPVSPPEKEPNILRSLKFKLGARQQASPPLVIRQSPSPPAAPATPPTPNLPPLAPKPTRTFLISTVGGAVLPAHIVLIAQTPVAQAATTAHSPAHALQPPARRRIFECTYEGCGKNYFKSSHLKAHNRTHTGEKPFACQWPECGRRFSRSDELSRHKRTHTGEKRFECTVCRRRFMRSDHLAKHVKRHAKDRLSSSSGAVAVATSVATLRPVFPAPA</sequence>
<dbReference type="InterPro" id="IPR036236">
    <property type="entry name" value="Znf_C2H2_sf"/>
</dbReference>
<keyword evidence="2" id="KW-0479">Metal-binding</keyword>
<dbReference type="Gene3D" id="3.30.160.60">
    <property type="entry name" value="Classic Zinc Finger"/>
    <property type="match status" value="3"/>
</dbReference>
<feature type="non-terminal residue" evidence="13">
    <location>
        <position position="1"/>
    </location>
</feature>
<evidence type="ECO:0000256" key="11">
    <source>
        <dbReference type="SAM" id="MobiDB-lite"/>
    </source>
</evidence>
<keyword evidence="3" id="KW-0677">Repeat</keyword>
<feature type="compositionally biased region" description="Pro residues" evidence="11">
    <location>
        <begin position="179"/>
        <end position="198"/>
    </location>
</feature>
<dbReference type="OrthoDB" id="4748970at2759"/>
<protein>
    <recommendedName>
        <fullName evidence="12">C2H2-type domain-containing protein</fullName>
    </recommendedName>
</protein>
<feature type="domain" description="C2H2-type" evidence="12">
    <location>
        <begin position="249"/>
        <end position="278"/>
    </location>
</feature>
<evidence type="ECO:0000259" key="12">
    <source>
        <dbReference type="PROSITE" id="PS50157"/>
    </source>
</evidence>
<dbReference type="SMART" id="SM00355">
    <property type="entry name" value="ZnF_C2H2"/>
    <property type="match status" value="3"/>
</dbReference>
<proteinExistence type="predicted"/>
<evidence type="ECO:0000256" key="3">
    <source>
        <dbReference type="ARBA" id="ARBA00022737"/>
    </source>
</evidence>
<keyword evidence="6" id="KW-0805">Transcription regulation</keyword>
<dbReference type="GO" id="GO:0000978">
    <property type="term" value="F:RNA polymerase II cis-regulatory region sequence-specific DNA binding"/>
    <property type="evidence" value="ECO:0007669"/>
    <property type="project" value="TreeGrafter"/>
</dbReference>
<keyword evidence="8" id="KW-0804">Transcription</keyword>
<evidence type="ECO:0000256" key="7">
    <source>
        <dbReference type="ARBA" id="ARBA00023125"/>
    </source>
</evidence>
<keyword evidence="7" id="KW-0238">DNA-binding</keyword>
<evidence type="ECO:0000256" key="5">
    <source>
        <dbReference type="ARBA" id="ARBA00022833"/>
    </source>
</evidence>
<comment type="subcellular location">
    <subcellularLocation>
        <location evidence="1">Nucleus</location>
    </subcellularLocation>
</comment>
<keyword evidence="5" id="KW-0862">Zinc</keyword>
<evidence type="ECO:0000313" key="14">
    <source>
        <dbReference type="Proteomes" id="UP000410492"/>
    </source>
</evidence>
<dbReference type="EMBL" id="CAACVG010012384">
    <property type="protein sequence ID" value="VEN60180.1"/>
    <property type="molecule type" value="Genomic_DNA"/>
</dbReference>
<evidence type="ECO:0000256" key="2">
    <source>
        <dbReference type="ARBA" id="ARBA00022723"/>
    </source>
</evidence>
<organism evidence="13 14">
    <name type="scientific">Callosobruchus maculatus</name>
    <name type="common">Southern cowpea weevil</name>
    <name type="synonym">Pulse bruchid</name>
    <dbReference type="NCBI Taxonomy" id="64391"/>
    <lineage>
        <taxon>Eukaryota</taxon>
        <taxon>Metazoa</taxon>
        <taxon>Ecdysozoa</taxon>
        <taxon>Arthropoda</taxon>
        <taxon>Hexapoda</taxon>
        <taxon>Insecta</taxon>
        <taxon>Pterygota</taxon>
        <taxon>Neoptera</taxon>
        <taxon>Endopterygota</taxon>
        <taxon>Coleoptera</taxon>
        <taxon>Polyphaga</taxon>
        <taxon>Cucujiformia</taxon>
        <taxon>Chrysomeloidea</taxon>
        <taxon>Chrysomelidae</taxon>
        <taxon>Bruchinae</taxon>
        <taxon>Bruchini</taxon>
        <taxon>Callosobruchus</taxon>
    </lineage>
</organism>
<dbReference type="Proteomes" id="UP000410492">
    <property type="component" value="Unassembled WGS sequence"/>
</dbReference>
<dbReference type="GO" id="GO:0008270">
    <property type="term" value="F:zinc ion binding"/>
    <property type="evidence" value="ECO:0007669"/>
    <property type="project" value="UniProtKB-KW"/>
</dbReference>
<gene>
    <name evidence="13" type="ORF">CALMAC_LOCUS17957</name>
</gene>
<keyword evidence="14" id="KW-1185">Reference proteome</keyword>
<dbReference type="AlphaFoldDB" id="A0A653DIZ6"/>
<dbReference type="FunFam" id="3.30.160.60:FF:000018">
    <property type="entry name" value="Krueppel-like factor 15"/>
    <property type="match status" value="1"/>
</dbReference>
<feature type="region of interest" description="Disordered" evidence="11">
    <location>
        <begin position="167"/>
        <end position="199"/>
    </location>
</feature>
<evidence type="ECO:0000256" key="1">
    <source>
        <dbReference type="ARBA" id="ARBA00004123"/>
    </source>
</evidence>
<evidence type="ECO:0000256" key="6">
    <source>
        <dbReference type="ARBA" id="ARBA00023015"/>
    </source>
</evidence>
<feature type="domain" description="C2H2-type" evidence="12">
    <location>
        <begin position="309"/>
        <end position="336"/>
    </location>
</feature>
<feature type="compositionally biased region" description="Basic and acidic residues" evidence="11">
    <location>
        <begin position="85"/>
        <end position="99"/>
    </location>
</feature>
<dbReference type="PANTHER" id="PTHR23235:SF166">
    <property type="entry name" value="DENDRITIC ARBOR REDUCTION PROTEIN 1"/>
    <property type="match status" value="1"/>
</dbReference>
<reference evidence="13 14" key="1">
    <citation type="submission" date="2019-01" db="EMBL/GenBank/DDBJ databases">
        <authorList>
            <person name="Sayadi A."/>
        </authorList>
    </citation>
    <scope>NUCLEOTIDE SEQUENCE [LARGE SCALE GENOMIC DNA]</scope>
</reference>
<keyword evidence="9" id="KW-0539">Nucleus</keyword>
<evidence type="ECO:0000256" key="4">
    <source>
        <dbReference type="ARBA" id="ARBA00022771"/>
    </source>
</evidence>
<evidence type="ECO:0000256" key="8">
    <source>
        <dbReference type="ARBA" id="ARBA00023163"/>
    </source>
</evidence>
<dbReference type="SUPFAM" id="SSF57667">
    <property type="entry name" value="beta-beta-alpha zinc fingers"/>
    <property type="match status" value="1"/>
</dbReference>
<feature type="region of interest" description="Disordered" evidence="11">
    <location>
        <begin position="80"/>
        <end position="99"/>
    </location>
</feature>
<dbReference type="PROSITE" id="PS50157">
    <property type="entry name" value="ZINC_FINGER_C2H2_2"/>
    <property type="match status" value="3"/>
</dbReference>
<dbReference type="InterPro" id="IPR013087">
    <property type="entry name" value="Znf_C2H2_type"/>
</dbReference>
<feature type="domain" description="C2H2-type" evidence="12">
    <location>
        <begin position="279"/>
        <end position="308"/>
    </location>
</feature>
<accession>A0A653DIZ6</accession>
<dbReference type="GO" id="GO:0005634">
    <property type="term" value="C:nucleus"/>
    <property type="evidence" value="ECO:0007669"/>
    <property type="project" value="UniProtKB-SubCell"/>
</dbReference>
<dbReference type="Pfam" id="PF00096">
    <property type="entry name" value="zf-C2H2"/>
    <property type="match status" value="3"/>
</dbReference>
<dbReference type="GO" id="GO:0000981">
    <property type="term" value="F:DNA-binding transcription factor activity, RNA polymerase II-specific"/>
    <property type="evidence" value="ECO:0007669"/>
    <property type="project" value="TreeGrafter"/>
</dbReference>